<dbReference type="EMBL" id="JAAGMP010000944">
    <property type="protein sequence ID" value="NEC20730.1"/>
    <property type="molecule type" value="Genomic_DNA"/>
</dbReference>
<dbReference type="Pfam" id="PF08990">
    <property type="entry name" value="Docking"/>
    <property type="match status" value="1"/>
</dbReference>
<dbReference type="GO" id="GO:0031177">
    <property type="term" value="F:phosphopantetheine binding"/>
    <property type="evidence" value="ECO:0007669"/>
    <property type="project" value="UniProtKB-ARBA"/>
</dbReference>
<evidence type="ECO:0000256" key="4">
    <source>
        <dbReference type="ARBA" id="ARBA00023315"/>
    </source>
</evidence>
<evidence type="ECO:0000256" key="1">
    <source>
        <dbReference type="ARBA" id="ARBA00001957"/>
    </source>
</evidence>
<dbReference type="GO" id="GO:0004315">
    <property type="term" value="F:3-oxoacyl-[acyl-carrier-protein] synthase activity"/>
    <property type="evidence" value="ECO:0007669"/>
    <property type="project" value="InterPro"/>
</dbReference>
<dbReference type="InterPro" id="IPR015083">
    <property type="entry name" value="NorB/c/GfsB-D-like_docking"/>
</dbReference>
<dbReference type="Pfam" id="PF16197">
    <property type="entry name" value="KAsynt_C_assoc"/>
    <property type="match status" value="1"/>
</dbReference>
<feature type="region of interest" description="Disordered" evidence="5">
    <location>
        <begin position="444"/>
        <end position="483"/>
    </location>
</feature>
<dbReference type="InterPro" id="IPR014030">
    <property type="entry name" value="Ketoacyl_synth_N"/>
</dbReference>
<comment type="caution">
    <text evidence="7">The sequence shown here is derived from an EMBL/GenBank/DDBJ whole genome shotgun (WGS) entry which is preliminary data.</text>
</comment>
<dbReference type="Gene3D" id="3.40.47.10">
    <property type="match status" value="1"/>
</dbReference>
<gene>
    <name evidence="7" type="ORF">G3I50_21170</name>
</gene>
<dbReference type="PANTHER" id="PTHR43775:SF51">
    <property type="entry name" value="INACTIVE PHENOLPHTHIOCEROL SYNTHESIS POLYKETIDE SYNTHASE TYPE I PKS1-RELATED"/>
    <property type="match status" value="1"/>
</dbReference>
<dbReference type="FunFam" id="3.40.47.10:FF:000019">
    <property type="entry name" value="Polyketide synthase type I"/>
    <property type="match status" value="1"/>
</dbReference>
<name>A0A7K3RZR3_9ACTN</name>
<dbReference type="PROSITE" id="PS52004">
    <property type="entry name" value="KS3_2"/>
    <property type="match status" value="1"/>
</dbReference>
<protein>
    <submittedName>
        <fullName evidence="7">Polyketide synthase</fullName>
    </submittedName>
</protein>
<evidence type="ECO:0000259" key="6">
    <source>
        <dbReference type="PROSITE" id="PS52004"/>
    </source>
</evidence>
<dbReference type="Pfam" id="PF00109">
    <property type="entry name" value="ketoacyl-synt"/>
    <property type="match status" value="1"/>
</dbReference>
<dbReference type="InterPro" id="IPR032821">
    <property type="entry name" value="PKS_assoc"/>
</dbReference>
<dbReference type="InterPro" id="IPR018201">
    <property type="entry name" value="Ketoacyl_synth_AS"/>
</dbReference>
<dbReference type="GO" id="GO:0006633">
    <property type="term" value="P:fatty acid biosynthetic process"/>
    <property type="evidence" value="ECO:0007669"/>
    <property type="project" value="InterPro"/>
</dbReference>
<accession>A0A7K3RZR3</accession>
<feature type="non-terminal residue" evidence="7">
    <location>
        <position position="483"/>
    </location>
</feature>
<evidence type="ECO:0000256" key="2">
    <source>
        <dbReference type="ARBA" id="ARBA00022679"/>
    </source>
</evidence>
<dbReference type="Gene3D" id="3.30.70.3290">
    <property type="match status" value="1"/>
</dbReference>
<dbReference type="InterPro" id="IPR014031">
    <property type="entry name" value="Ketoacyl_synth_C"/>
</dbReference>
<dbReference type="Pfam" id="PF02801">
    <property type="entry name" value="Ketoacyl-synt_C"/>
    <property type="match status" value="1"/>
</dbReference>
<dbReference type="SMART" id="SM00825">
    <property type="entry name" value="PKS_KS"/>
    <property type="match status" value="1"/>
</dbReference>
<keyword evidence="4" id="KW-0012">Acyltransferase</keyword>
<feature type="domain" description="Ketosynthase family 3 (KS3)" evidence="6">
    <location>
        <begin position="32"/>
        <end position="444"/>
    </location>
</feature>
<proteinExistence type="predicted"/>
<evidence type="ECO:0000313" key="7">
    <source>
        <dbReference type="EMBL" id="NEC20730.1"/>
    </source>
</evidence>
<dbReference type="GO" id="GO:0033068">
    <property type="term" value="P:macrolide biosynthetic process"/>
    <property type="evidence" value="ECO:0007669"/>
    <property type="project" value="UniProtKB-ARBA"/>
</dbReference>
<keyword evidence="2" id="KW-0808">Transferase</keyword>
<dbReference type="GO" id="GO:0004312">
    <property type="term" value="F:fatty acid synthase activity"/>
    <property type="evidence" value="ECO:0007669"/>
    <property type="project" value="TreeGrafter"/>
</dbReference>
<keyword evidence="3" id="KW-0511">Multifunctional enzyme</keyword>
<dbReference type="PROSITE" id="PS00606">
    <property type="entry name" value="KS3_1"/>
    <property type="match status" value="1"/>
</dbReference>
<dbReference type="InterPro" id="IPR050091">
    <property type="entry name" value="PKS_NRPS_Biosynth_Enz"/>
</dbReference>
<reference evidence="7 8" key="1">
    <citation type="submission" date="2020-01" db="EMBL/GenBank/DDBJ databases">
        <title>Insect and environment-associated Actinomycetes.</title>
        <authorList>
            <person name="Currrie C."/>
            <person name="Chevrette M."/>
            <person name="Carlson C."/>
            <person name="Stubbendieck R."/>
            <person name="Wendt-Pienkowski E."/>
        </authorList>
    </citation>
    <scope>NUCLEOTIDE SEQUENCE [LARGE SCALE GENOMIC DNA]</scope>
    <source>
        <strain evidence="7 8">SID7590</strain>
    </source>
</reference>
<sequence>MSEDRLVGALRASLKETDRLREQNKRLMDAGREPIAIIGMACRFPGGVTTPEELWRLLAAGEDGIGRFPDDRGWDLERLYDPTGERPGATYVREGGFLYGAGDFDADFFGISPRDALLMDPQQRLLLETAWEALERAGVPPHSVKGTPVGVFAGAMYHNYPGSYGSSGPLSGRLSYHLGIEGPAVTVDTACSSSLVTLHLAAQALRQGECPLALAGGVSVMSSPRTFVEFSVDGNLSRDGRCRPFAESADGTAWSEGAGMLLLERLSDARRNGHPVLAVVRGSAVNQDGASNGIAAPNGPAQQRVIRQALENARLSAHQIDVVEAHGSSTELGDPIEADALIATYGKDRPEDRPQWLGSVKSNLGHTQGAAGVAGVMKMVLAMRNELLPKTLYVDRPSRHIDWAEGAIKLLTEPVDWKANGSPRRAGVSSFGLSGTNAHVILEEAPPGPALPEDAAGTPDRQAAPAGPLPWMLSGRSRDALRA</sequence>
<dbReference type="Proteomes" id="UP000469670">
    <property type="component" value="Unassembled WGS sequence"/>
</dbReference>
<dbReference type="CDD" id="cd00833">
    <property type="entry name" value="PKS"/>
    <property type="match status" value="1"/>
</dbReference>
<evidence type="ECO:0000313" key="8">
    <source>
        <dbReference type="Proteomes" id="UP000469670"/>
    </source>
</evidence>
<dbReference type="PANTHER" id="PTHR43775">
    <property type="entry name" value="FATTY ACID SYNTHASE"/>
    <property type="match status" value="1"/>
</dbReference>
<dbReference type="InterPro" id="IPR020841">
    <property type="entry name" value="PKS_Beta-ketoAc_synthase_dom"/>
</dbReference>
<comment type="cofactor">
    <cofactor evidence="1">
        <name>pantetheine 4'-phosphate</name>
        <dbReference type="ChEBI" id="CHEBI:47942"/>
    </cofactor>
</comment>
<dbReference type="InterPro" id="IPR016039">
    <property type="entry name" value="Thiolase-like"/>
</dbReference>
<evidence type="ECO:0000256" key="5">
    <source>
        <dbReference type="SAM" id="MobiDB-lite"/>
    </source>
</evidence>
<dbReference type="AlphaFoldDB" id="A0A7K3RZR3"/>
<dbReference type="SUPFAM" id="SSF53901">
    <property type="entry name" value="Thiolase-like"/>
    <property type="match status" value="1"/>
</dbReference>
<evidence type="ECO:0000256" key="3">
    <source>
        <dbReference type="ARBA" id="ARBA00023268"/>
    </source>
</evidence>
<organism evidence="7 8">
    <name type="scientific">Streptomyces parvus</name>
    <dbReference type="NCBI Taxonomy" id="66428"/>
    <lineage>
        <taxon>Bacteria</taxon>
        <taxon>Bacillati</taxon>
        <taxon>Actinomycetota</taxon>
        <taxon>Actinomycetes</taxon>
        <taxon>Kitasatosporales</taxon>
        <taxon>Streptomycetaceae</taxon>
        <taxon>Streptomyces</taxon>
    </lineage>
</organism>